<feature type="chain" id="PRO_5042015235" evidence="1">
    <location>
        <begin position="21"/>
        <end position="142"/>
    </location>
</feature>
<dbReference type="Pfam" id="PF00095">
    <property type="entry name" value="WAP"/>
    <property type="match status" value="2"/>
</dbReference>
<proteinExistence type="predicted"/>
<dbReference type="AlphaFoldDB" id="A0AAD1R8L9"/>
<accession>A0AAD1R8L9</accession>
<reference evidence="3" key="1">
    <citation type="submission" date="2022-03" db="EMBL/GenBank/DDBJ databases">
        <authorList>
            <person name="Alioto T."/>
            <person name="Alioto T."/>
            <person name="Gomez Garrido J."/>
        </authorList>
    </citation>
    <scope>NUCLEOTIDE SEQUENCE</scope>
</reference>
<feature type="signal peptide" evidence="1">
    <location>
        <begin position="1"/>
        <end position="20"/>
    </location>
</feature>
<feature type="domain" description="WAP" evidence="2">
    <location>
        <begin position="82"/>
        <end position="131"/>
    </location>
</feature>
<dbReference type="Gene3D" id="4.10.75.10">
    <property type="entry name" value="Elafin-like"/>
    <property type="match status" value="2"/>
</dbReference>
<dbReference type="InterPro" id="IPR036645">
    <property type="entry name" value="Elafin-like_sf"/>
</dbReference>
<evidence type="ECO:0000313" key="3">
    <source>
        <dbReference type="EMBL" id="CAH2245253.1"/>
    </source>
</evidence>
<sequence>MISALWCLVLWITLYALGSARIMFGEPEYMIVDTSLCPRDVDYPRCGIDPVFEKSECLTDRDCKRKWKCCFYGCRKRCLPALKAKTGPCPRMNHVLCRNKMKLPDECRNDEQCPGSSKCCGRCRHRCTIAINSSLTYFGGRT</sequence>
<dbReference type="EMBL" id="OW240913">
    <property type="protein sequence ID" value="CAH2245253.1"/>
    <property type="molecule type" value="Genomic_DNA"/>
</dbReference>
<dbReference type="Proteomes" id="UP001295444">
    <property type="component" value="Chromosome 02"/>
</dbReference>
<keyword evidence="1" id="KW-0732">Signal</keyword>
<keyword evidence="4" id="KW-1185">Reference proteome</keyword>
<evidence type="ECO:0000256" key="1">
    <source>
        <dbReference type="SAM" id="SignalP"/>
    </source>
</evidence>
<dbReference type="SUPFAM" id="SSF57256">
    <property type="entry name" value="Elafin-like"/>
    <property type="match status" value="2"/>
</dbReference>
<dbReference type="InterPro" id="IPR008197">
    <property type="entry name" value="WAP_dom"/>
</dbReference>
<evidence type="ECO:0000259" key="2">
    <source>
        <dbReference type="PROSITE" id="PS51390"/>
    </source>
</evidence>
<name>A0AAD1R8L9_PELCU</name>
<organism evidence="3 4">
    <name type="scientific">Pelobates cultripes</name>
    <name type="common">Western spadefoot toad</name>
    <dbReference type="NCBI Taxonomy" id="61616"/>
    <lineage>
        <taxon>Eukaryota</taxon>
        <taxon>Metazoa</taxon>
        <taxon>Chordata</taxon>
        <taxon>Craniata</taxon>
        <taxon>Vertebrata</taxon>
        <taxon>Euteleostomi</taxon>
        <taxon>Amphibia</taxon>
        <taxon>Batrachia</taxon>
        <taxon>Anura</taxon>
        <taxon>Pelobatoidea</taxon>
        <taxon>Pelobatidae</taxon>
        <taxon>Pelobates</taxon>
    </lineage>
</organism>
<evidence type="ECO:0000313" key="4">
    <source>
        <dbReference type="Proteomes" id="UP001295444"/>
    </source>
</evidence>
<protein>
    <submittedName>
        <fullName evidence="3">Whey acidic -like</fullName>
    </submittedName>
</protein>
<dbReference type="GO" id="GO:0030414">
    <property type="term" value="F:peptidase inhibitor activity"/>
    <property type="evidence" value="ECO:0007669"/>
    <property type="project" value="InterPro"/>
</dbReference>
<dbReference type="PROSITE" id="PS51390">
    <property type="entry name" value="WAP"/>
    <property type="match status" value="1"/>
</dbReference>
<dbReference type="GO" id="GO:0005576">
    <property type="term" value="C:extracellular region"/>
    <property type="evidence" value="ECO:0007669"/>
    <property type="project" value="InterPro"/>
</dbReference>
<dbReference type="SMART" id="SM00217">
    <property type="entry name" value="WAP"/>
    <property type="match status" value="2"/>
</dbReference>
<gene>
    <name evidence="3" type="ORF">PECUL_23A013946</name>
</gene>